<dbReference type="PANTHER" id="PTHR30007:SF0">
    <property type="entry name" value="TRANSPOSASE"/>
    <property type="match status" value="1"/>
</dbReference>
<feature type="region of interest" description="Disordered" evidence="1">
    <location>
        <begin position="109"/>
        <end position="135"/>
    </location>
</feature>
<dbReference type="Pfam" id="PF01609">
    <property type="entry name" value="DDE_Tnp_1"/>
    <property type="match status" value="1"/>
</dbReference>
<dbReference type="Pfam" id="PF13340">
    <property type="entry name" value="DUF4096"/>
    <property type="match status" value="1"/>
</dbReference>
<protein>
    <submittedName>
        <fullName evidence="4">Transposase</fullName>
    </submittedName>
</protein>
<dbReference type="Proteomes" id="UP000197065">
    <property type="component" value="Unassembled WGS sequence"/>
</dbReference>
<reference evidence="4 5" key="1">
    <citation type="submission" date="2017-06" db="EMBL/GenBank/DDBJ databases">
        <authorList>
            <person name="Kim H.J."/>
            <person name="Triplett B.A."/>
        </authorList>
    </citation>
    <scope>NUCLEOTIDE SEQUENCE [LARGE SCALE GENOMIC DNA]</scope>
    <source>
        <strain evidence="4 5">B29T1</strain>
    </source>
</reference>
<feature type="compositionally biased region" description="Polar residues" evidence="1">
    <location>
        <begin position="118"/>
        <end position="127"/>
    </location>
</feature>
<organism evidence="4 5">
    <name type="scientific">Arboricoccus pini</name>
    <dbReference type="NCBI Taxonomy" id="1963835"/>
    <lineage>
        <taxon>Bacteria</taxon>
        <taxon>Pseudomonadati</taxon>
        <taxon>Pseudomonadota</taxon>
        <taxon>Alphaproteobacteria</taxon>
        <taxon>Geminicoccales</taxon>
        <taxon>Geminicoccaceae</taxon>
        <taxon>Arboricoccus</taxon>
    </lineage>
</organism>
<evidence type="ECO:0000259" key="3">
    <source>
        <dbReference type="Pfam" id="PF13340"/>
    </source>
</evidence>
<dbReference type="AlphaFoldDB" id="A0A212Q700"/>
<evidence type="ECO:0000313" key="4">
    <source>
        <dbReference type="EMBL" id="SNB55117.1"/>
    </source>
</evidence>
<dbReference type="NCBIfam" id="NF033580">
    <property type="entry name" value="transpos_IS5_3"/>
    <property type="match status" value="1"/>
</dbReference>
<keyword evidence="5" id="KW-1185">Reference proteome</keyword>
<sequence length="229" mass="25583">MSWIETARRDHARRGLRYSSDLTDREWTLRSPFLPKPRPLGRPRTTDLREVVNALLYLASSGCAWSLLPKGLPPFTTVQRYFYDWRDRGVLKTISHHLVTAARELEGREASPTAGVIDSQSVKTTESGGVRGFDAGKKIKGRKRHIVTDTLGHLVGLVVHGADIQDRDGAVDGLDPPSLSLTASCLRRWRLRRRQTEGALDQARPMNPSDHQALRSRQGLRGFAAAMGR</sequence>
<dbReference type="GO" id="GO:0006313">
    <property type="term" value="P:DNA transposition"/>
    <property type="evidence" value="ECO:0007669"/>
    <property type="project" value="InterPro"/>
</dbReference>
<name>A0A212Q700_9PROT</name>
<feature type="domain" description="Transposase IS4-like" evidence="2">
    <location>
        <begin position="112"/>
        <end position="175"/>
    </location>
</feature>
<gene>
    <name evidence="4" type="ORF">SAMN07250955_101459</name>
</gene>
<evidence type="ECO:0000256" key="1">
    <source>
        <dbReference type="SAM" id="MobiDB-lite"/>
    </source>
</evidence>
<dbReference type="PANTHER" id="PTHR30007">
    <property type="entry name" value="PHP DOMAIN PROTEIN"/>
    <property type="match status" value="1"/>
</dbReference>
<dbReference type="GO" id="GO:0004803">
    <property type="term" value="F:transposase activity"/>
    <property type="evidence" value="ECO:0007669"/>
    <property type="project" value="InterPro"/>
</dbReference>
<dbReference type="InterPro" id="IPR002559">
    <property type="entry name" value="Transposase_11"/>
</dbReference>
<feature type="domain" description="Insertion element IS402-like" evidence="3">
    <location>
        <begin position="22"/>
        <end position="94"/>
    </location>
</feature>
<evidence type="ECO:0000259" key="2">
    <source>
        <dbReference type="Pfam" id="PF01609"/>
    </source>
</evidence>
<dbReference type="InterPro" id="IPR025161">
    <property type="entry name" value="IS402-like_dom"/>
</dbReference>
<accession>A0A212Q700</accession>
<evidence type="ECO:0000313" key="5">
    <source>
        <dbReference type="Proteomes" id="UP000197065"/>
    </source>
</evidence>
<dbReference type="GO" id="GO:0003677">
    <property type="term" value="F:DNA binding"/>
    <property type="evidence" value="ECO:0007669"/>
    <property type="project" value="InterPro"/>
</dbReference>
<dbReference type="EMBL" id="FYEH01000001">
    <property type="protein sequence ID" value="SNB55117.1"/>
    <property type="molecule type" value="Genomic_DNA"/>
</dbReference>
<proteinExistence type="predicted"/>